<dbReference type="AlphaFoldDB" id="A0A3D9I577"/>
<evidence type="ECO:0000313" key="3">
    <source>
        <dbReference type="Proteomes" id="UP000256869"/>
    </source>
</evidence>
<dbReference type="InterPro" id="IPR051466">
    <property type="entry name" value="D-amino_acid_metab_enzyme"/>
</dbReference>
<name>A0A3D9I577_9BACL</name>
<comment type="caution">
    <text evidence="2">The sequence shown here is derived from an EMBL/GenBank/DDBJ whole genome shotgun (WGS) entry which is preliminary data.</text>
</comment>
<dbReference type="InterPro" id="IPR029066">
    <property type="entry name" value="PLP-binding_barrel"/>
</dbReference>
<gene>
    <name evidence="2" type="ORF">DFP95_112122</name>
</gene>
<dbReference type="GO" id="GO:0008721">
    <property type="term" value="F:D-serine ammonia-lyase activity"/>
    <property type="evidence" value="ECO:0007669"/>
    <property type="project" value="TreeGrafter"/>
</dbReference>
<dbReference type="OrthoDB" id="2445260at2"/>
<dbReference type="Proteomes" id="UP000256869">
    <property type="component" value="Unassembled WGS sequence"/>
</dbReference>
<keyword evidence="3" id="KW-1185">Reference proteome</keyword>
<reference evidence="2 3" key="1">
    <citation type="submission" date="2018-07" db="EMBL/GenBank/DDBJ databases">
        <title>Genomic Encyclopedia of Type Strains, Phase III (KMG-III): the genomes of soil and plant-associated and newly described type strains.</title>
        <authorList>
            <person name="Whitman W."/>
        </authorList>
    </citation>
    <scope>NUCLEOTIDE SEQUENCE [LARGE SCALE GENOMIC DNA]</scope>
    <source>
        <strain evidence="2 3">CECT 8236</strain>
    </source>
</reference>
<proteinExistence type="predicted"/>
<dbReference type="RefSeq" id="WP_115994328.1">
    <property type="nucleotide sequence ID" value="NZ_QRDY01000012.1"/>
</dbReference>
<evidence type="ECO:0000259" key="1">
    <source>
        <dbReference type="Pfam" id="PF01168"/>
    </source>
</evidence>
<dbReference type="CDD" id="cd06813">
    <property type="entry name" value="PLPDE_III_DSD_D-TA_like_2"/>
    <property type="match status" value="1"/>
</dbReference>
<dbReference type="GO" id="GO:0036088">
    <property type="term" value="P:D-serine catabolic process"/>
    <property type="evidence" value="ECO:0007669"/>
    <property type="project" value="TreeGrafter"/>
</dbReference>
<dbReference type="EMBL" id="QRDY01000012">
    <property type="protein sequence ID" value="RED56831.1"/>
    <property type="molecule type" value="Genomic_DNA"/>
</dbReference>
<sequence length="380" mass="42172">MPFAYVDIDLLDRNIREIARAAGNKKIRVASKSIRSVEVLRRIMRSDDTFQGIMCYTATEAAFLAKQGLQDLLLGYPVWEPGGIRLLADLIGEGHGITFMADCLEHVDHLEKIAQERGVRLPLCLDIDMSANYPGLRFGVWRSPLRDWDHVRPVVEKIMNSKWVWLDGIMGYEAQIAGVGDLVPGAALKNNVVRYLKSRSIREVALRRQRIVQRIQELGLTLRFVNAGGTGSLSSSRQEEWVTELTAGSGFYSPTLFDHYRSFRFEPAAGFAVEVVRQPRKDIVTCLGGGYTASGAADRIKLPKPYLPAGLELFPMEGAGEVQTPLLNRGKSPIGLGDPVFFRHAKAGELCERFDTLHVVSNGVIVGGYSTYRGMGETFL</sequence>
<dbReference type="SUPFAM" id="SSF51419">
    <property type="entry name" value="PLP-binding barrel"/>
    <property type="match status" value="1"/>
</dbReference>
<evidence type="ECO:0000313" key="2">
    <source>
        <dbReference type="EMBL" id="RED56831.1"/>
    </source>
</evidence>
<dbReference type="Gene3D" id="3.20.20.10">
    <property type="entry name" value="Alanine racemase"/>
    <property type="match status" value="1"/>
</dbReference>
<dbReference type="PANTHER" id="PTHR28004:SF2">
    <property type="entry name" value="D-SERINE DEHYDRATASE"/>
    <property type="match status" value="1"/>
</dbReference>
<protein>
    <submittedName>
        <fullName evidence="2">D-serine deaminase-like pyridoxal phosphate-dependent protein</fullName>
    </submittedName>
</protein>
<organism evidence="2 3">
    <name type="scientific">Cohnella lupini</name>
    <dbReference type="NCBI Taxonomy" id="1294267"/>
    <lineage>
        <taxon>Bacteria</taxon>
        <taxon>Bacillati</taxon>
        <taxon>Bacillota</taxon>
        <taxon>Bacilli</taxon>
        <taxon>Bacillales</taxon>
        <taxon>Paenibacillaceae</taxon>
        <taxon>Cohnella</taxon>
    </lineage>
</organism>
<accession>A0A3D9I577</accession>
<feature type="domain" description="Alanine racemase N-terminal" evidence="1">
    <location>
        <begin position="6"/>
        <end position="176"/>
    </location>
</feature>
<dbReference type="Pfam" id="PF01168">
    <property type="entry name" value="Ala_racemase_N"/>
    <property type="match status" value="1"/>
</dbReference>
<dbReference type="InterPro" id="IPR001608">
    <property type="entry name" value="Ala_racemase_N"/>
</dbReference>
<dbReference type="PANTHER" id="PTHR28004">
    <property type="entry name" value="ZGC:162816-RELATED"/>
    <property type="match status" value="1"/>
</dbReference>